<dbReference type="SUPFAM" id="SSF56112">
    <property type="entry name" value="Protein kinase-like (PK-like)"/>
    <property type="match status" value="1"/>
</dbReference>
<dbReference type="InterPro" id="IPR011009">
    <property type="entry name" value="Kinase-like_dom_sf"/>
</dbReference>
<evidence type="ECO:0000313" key="2">
    <source>
        <dbReference type="Proteomes" id="UP000002432"/>
    </source>
</evidence>
<protein>
    <recommendedName>
        <fullName evidence="3">DUF2252 domain-containing protein</fullName>
    </recommendedName>
</protein>
<dbReference type="HOGENOM" id="CLU_068450_0_0_0"/>
<dbReference type="InterPro" id="IPR018721">
    <property type="entry name" value="DUF2252"/>
</dbReference>
<dbReference type="STRING" id="204669.Acid345_3330"/>
<organism evidence="1 2">
    <name type="scientific">Koribacter versatilis (strain Ellin345)</name>
    <dbReference type="NCBI Taxonomy" id="204669"/>
    <lineage>
        <taxon>Bacteria</taxon>
        <taxon>Pseudomonadati</taxon>
        <taxon>Acidobacteriota</taxon>
        <taxon>Terriglobia</taxon>
        <taxon>Terriglobales</taxon>
        <taxon>Candidatus Korobacteraceae</taxon>
        <taxon>Candidatus Korobacter</taxon>
    </lineage>
</organism>
<reference evidence="1 2" key="1">
    <citation type="journal article" date="2009" name="Appl. Environ. Microbiol.">
        <title>Three genomes from the phylum Acidobacteria provide insight into the lifestyles of these microorganisms in soils.</title>
        <authorList>
            <person name="Ward N.L."/>
            <person name="Challacombe J.F."/>
            <person name="Janssen P.H."/>
            <person name="Henrissat B."/>
            <person name="Coutinho P.M."/>
            <person name="Wu M."/>
            <person name="Xie G."/>
            <person name="Haft D.H."/>
            <person name="Sait M."/>
            <person name="Badger J."/>
            <person name="Barabote R.D."/>
            <person name="Bradley B."/>
            <person name="Brettin T.S."/>
            <person name="Brinkac L.M."/>
            <person name="Bruce D."/>
            <person name="Creasy T."/>
            <person name="Daugherty S.C."/>
            <person name="Davidsen T.M."/>
            <person name="DeBoy R.T."/>
            <person name="Detter J.C."/>
            <person name="Dodson R.J."/>
            <person name="Durkin A.S."/>
            <person name="Ganapathy A."/>
            <person name="Gwinn-Giglio M."/>
            <person name="Han C.S."/>
            <person name="Khouri H."/>
            <person name="Kiss H."/>
            <person name="Kothari S.P."/>
            <person name="Madupu R."/>
            <person name="Nelson K.E."/>
            <person name="Nelson W.C."/>
            <person name="Paulsen I."/>
            <person name="Penn K."/>
            <person name="Ren Q."/>
            <person name="Rosovitz M.J."/>
            <person name="Selengut J.D."/>
            <person name="Shrivastava S."/>
            <person name="Sullivan S.A."/>
            <person name="Tapia R."/>
            <person name="Thompson L.S."/>
            <person name="Watkins K.L."/>
            <person name="Yang Q."/>
            <person name="Yu C."/>
            <person name="Zafar N."/>
            <person name="Zhou L."/>
            <person name="Kuske C.R."/>
        </authorList>
    </citation>
    <scope>NUCLEOTIDE SEQUENCE [LARGE SCALE GENOMIC DNA]</scope>
    <source>
        <strain evidence="1 2">Ellin345</strain>
    </source>
</reference>
<accession>Q1ILB9</accession>
<name>Q1ILB9_KORVE</name>
<gene>
    <name evidence="1" type="ordered locus">Acid345_3330</name>
</gene>
<dbReference type="AlphaFoldDB" id="Q1ILB9"/>
<dbReference type="EMBL" id="CP000360">
    <property type="protein sequence ID" value="ABF42331.1"/>
    <property type="molecule type" value="Genomic_DNA"/>
</dbReference>
<dbReference type="OrthoDB" id="1491115at2"/>
<dbReference type="Proteomes" id="UP000002432">
    <property type="component" value="Chromosome"/>
</dbReference>
<dbReference type="Pfam" id="PF10009">
    <property type="entry name" value="DUF2252"/>
    <property type="match status" value="1"/>
</dbReference>
<dbReference type="eggNOG" id="COG4320">
    <property type="taxonomic scope" value="Bacteria"/>
</dbReference>
<dbReference type="PANTHER" id="PTHR39441">
    <property type="entry name" value="DUF2252 DOMAIN-CONTAINING PROTEIN"/>
    <property type="match status" value="1"/>
</dbReference>
<dbReference type="EnsemblBacteria" id="ABF42331">
    <property type="protein sequence ID" value="ABF42331"/>
    <property type="gene ID" value="Acid345_3330"/>
</dbReference>
<sequence length="364" mass="41970">MNILQASREYEHWLAKQTDLIAADIRRKHAFMAQSVFPFFRATFYRWLQLWPSLDKAISGAPKVLAVGDLHVENFGTWRDGEGRLAWGINDFDEAWLFPYTMDLVRLATSALLAKDAEHLAERGRLVAEAILEGYHDALEHGGKPFVLAEGQDWLRAIAAQQLKDPNAYWDKLTSWPEVRLKNLPQLAKDRMTDLLPPHCDKPFFVARQAGLGSRGHQRYVAIAHWKGGWVAREAKALVPSAAAWIAGTGRDRIYYNDILENSVRDHDPYFNVHEHWLVRRLAPDCTKIPITDLPTRRDEHTLLYCMGYEVANVHLGTKRANAAIAQDLKKRKARWLYDAARDMRRLIRRDFAEWRTSRTRPAK</sequence>
<dbReference type="PANTHER" id="PTHR39441:SF1">
    <property type="entry name" value="DUF2252 DOMAIN-CONTAINING PROTEIN"/>
    <property type="match status" value="1"/>
</dbReference>
<proteinExistence type="predicted"/>
<keyword evidence="2" id="KW-1185">Reference proteome</keyword>
<evidence type="ECO:0000313" key="1">
    <source>
        <dbReference type="EMBL" id="ABF42331.1"/>
    </source>
</evidence>
<dbReference type="RefSeq" id="WP_011524130.1">
    <property type="nucleotide sequence ID" value="NC_008009.1"/>
</dbReference>
<evidence type="ECO:0008006" key="3">
    <source>
        <dbReference type="Google" id="ProtNLM"/>
    </source>
</evidence>
<dbReference type="KEGG" id="aba:Acid345_3330"/>